<dbReference type="Gene3D" id="3.30.50.10">
    <property type="entry name" value="Erythroid Transcription Factor GATA-1, subunit A"/>
    <property type="match status" value="1"/>
</dbReference>
<feature type="compositionally biased region" description="Low complexity" evidence="6">
    <location>
        <begin position="993"/>
        <end position="1025"/>
    </location>
</feature>
<feature type="compositionally biased region" description="Polar residues" evidence="6">
    <location>
        <begin position="1"/>
        <end position="19"/>
    </location>
</feature>
<dbReference type="EMBL" id="JADNYJ010000032">
    <property type="protein sequence ID" value="KAF8903075.1"/>
    <property type="molecule type" value="Genomic_DNA"/>
</dbReference>
<proteinExistence type="inferred from homology"/>
<evidence type="ECO:0000256" key="6">
    <source>
        <dbReference type="SAM" id="MobiDB-lite"/>
    </source>
</evidence>
<comment type="caution">
    <text evidence="8">The sequence shown here is derived from an EMBL/GenBank/DDBJ whole genome shotgun (WGS) entry which is preliminary data.</text>
</comment>
<gene>
    <name evidence="8" type="ORF">CPB84DRAFT_1835950</name>
</gene>
<feature type="transmembrane region" description="Helical" evidence="7">
    <location>
        <begin position="1139"/>
        <end position="1163"/>
    </location>
</feature>
<feature type="compositionally biased region" description="Basic and acidic residues" evidence="6">
    <location>
        <begin position="250"/>
        <end position="264"/>
    </location>
</feature>
<evidence type="ECO:0000256" key="3">
    <source>
        <dbReference type="ARBA" id="ARBA00023015"/>
    </source>
</evidence>
<keyword evidence="7" id="KW-0472">Membrane</keyword>
<comment type="subcellular location">
    <subcellularLocation>
        <location evidence="1">Nucleus</location>
    </subcellularLocation>
</comment>
<feature type="compositionally biased region" description="Pro residues" evidence="6">
    <location>
        <begin position="73"/>
        <end position="101"/>
    </location>
</feature>
<dbReference type="PANTHER" id="PTHR10019">
    <property type="entry name" value="SNF5"/>
    <property type="match status" value="1"/>
</dbReference>
<evidence type="ECO:0000256" key="5">
    <source>
        <dbReference type="ARBA" id="ARBA00023242"/>
    </source>
</evidence>
<dbReference type="InterPro" id="IPR013088">
    <property type="entry name" value="Znf_NHR/GATA"/>
</dbReference>
<feature type="compositionally biased region" description="Basic and acidic residues" evidence="6">
    <location>
        <begin position="866"/>
        <end position="890"/>
    </location>
</feature>
<feature type="compositionally biased region" description="Basic residues" evidence="6">
    <location>
        <begin position="108"/>
        <end position="121"/>
    </location>
</feature>
<comment type="similarity">
    <text evidence="2">Belongs to the SNF5 family.</text>
</comment>
<organism evidence="8 9">
    <name type="scientific">Gymnopilus junonius</name>
    <name type="common">Spectacular rustgill mushroom</name>
    <name type="synonym">Gymnopilus spectabilis subsp. junonius</name>
    <dbReference type="NCBI Taxonomy" id="109634"/>
    <lineage>
        <taxon>Eukaryota</taxon>
        <taxon>Fungi</taxon>
        <taxon>Dikarya</taxon>
        <taxon>Basidiomycota</taxon>
        <taxon>Agaricomycotina</taxon>
        <taxon>Agaricomycetes</taxon>
        <taxon>Agaricomycetidae</taxon>
        <taxon>Agaricales</taxon>
        <taxon>Agaricineae</taxon>
        <taxon>Hymenogastraceae</taxon>
        <taxon>Gymnopilus</taxon>
    </lineage>
</organism>
<feature type="region of interest" description="Disordered" evidence="6">
    <location>
        <begin position="531"/>
        <end position="550"/>
    </location>
</feature>
<feature type="compositionally biased region" description="Basic residues" evidence="6">
    <location>
        <begin position="539"/>
        <end position="550"/>
    </location>
</feature>
<keyword evidence="7" id="KW-1133">Transmembrane helix</keyword>
<dbReference type="GO" id="GO:0006338">
    <property type="term" value="P:chromatin remodeling"/>
    <property type="evidence" value="ECO:0007669"/>
    <property type="project" value="InterPro"/>
</dbReference>
<dbReference type="GO" id="GO:0000228">
    <property type="term" value="C:nuclear chromosome"/>
    <property type="evidence" value="ECO:0007669"/>
    <property type="project" value="InterPro"/>
</dbReference>
<feature type="region of interest" description="Disordered" evidence="6">
    <location>
        <begin position="343"/>
        <end position="365"/>
    </location>
</feature>
<keyword evidence="4" id="KW-0804">Transcription</keyword>
<dbReference type="GO" id="GO:0008270">
    <property type="term" value="F:zinc ion binding"/>
    <property type="evidence" value="ECO:0007669"/>
    <property type="project" value="InterPro"/>
</dbReference>
<feature type="compositionally biased region" description="Gly residues" evidence="6">
    <location>
        <begin position="629"/>
        <end position="645"/>
    </location>
</feature>
<keyword evidence="3" id="KW-0805">Transcription regulation</keyword>
<feature type="region of interest" description="Disordered" evidence="6">
    <location>
        <begin position="235"/>
        <end position="264"/>
    </location>
</feature>
<keyword evidence="9" id="KW-1185">Reference proteome</keyword>
<feature type="compositionally biased region" description="Low complexity" evidence="6">
    <location>
        <begin position="675"/>
        <end position="686"/>
    </location>
</feature>
<evidence type="ECO:0000256" key="4">
    <source>
        <dbReference type="ARBA" id="ARBA00023163"/>
    </source>
</evidence>
<reference evidence="8" key="1">
    <citation type="submission" date="2020-11" db="EMBL/GenBank/DDBJ databases">
        <authorList>
            <consortium name="DOE Joint Genome Institute"/>
            <person name="Ahrendt S."/>
            <person name="Riley R."/>
            <person name="Andreopoulos W."/>
            <person name="LaButti K."/>
            <person name="Pangilinan J."/>
            <person name="Ruiz-duenas F.J."/>
            <person name="Barrasa J.M."/>
            <person name="Sanchez-Garcia M."/>
            <person name="Camarero S."/>
            <person name="Miyauchi S."/>
            <person name="Serrano A."/>
            <person name="Linde D."/>
            <person name="Babiker R."/>
            <person name="Drula E."/>
            <person name="Ayuso-Fernandez I."/>
            <person name="Pacheco R."/>
            <person name="Padilla G."/>
            <person name="Ferreira P."/>
            <person name="Barriuso J."/>
            <person name="Kellner H."/>
            <person name="Castanera R."/>
            <person name="Alfaro M."/>
            <person name="Ramirez L."/>
            <person name="Pisabarro A.G."/>
            <person name="Kuo A."/>
            <person name="Tritt A."/>
            <person name="Lipzen A."/>
            <person name="He G."/>
            <person name="Yan M."/>
            <person name="Ng V."/>
            <person name="Cullen D."/>
            <person name="Martin F."/>
            <person name="Rosso M.-N."/>
            <person name="Henrissat B."/>
            <person name="Hibbett D."/>
            <person name="Martinez A.T."/>
            <person name="Grigoriev I.V."/>
        </authorList>
    </citation>
    <scope>NUCLEOTIDE SEQUENCE</scope>
    <source>
        <strain evidence="8">AH 44721</strain>
    </source>
</reference>
<keyword evidence="7" id="KW-0812">Transmembrane</keyword>
<name>A0A9P5TPE0_GYMJU</name>
<accession>A0A9P5TPE0</accession>
<feature type="compositionally biased region" description="Low complexity" evidence="6">
    <location>
        <begin position="839"/>
        <end position="850"/>
    </location>
</feature>
<dbReference type="AlphaFoldDB" id="A0A9P5TPE0"/>
<feature type="region of interest" description="Disordered" evidence="6">
    <location>
        <begin position="808"/>
        <end position="1031"/>
    </location>
</feature>
<dbReference type="Pfam" id="PF04855">
    <property type="entry name" value="SNF5"/>
    <property type="match status" value="1"/>
</dbReference>
<feature type="compositionally biased region" description="Gly residues" evidence="6">
    <location>
        <begin position="715"/>
        <end position="732"/>
    </location>
</feature>
<protein>
    <recommendedName>
        <fullName evidence="10">SNF5-domain-containing protein</fullName>
    </recommendedName>
</protein>
<sequence length="1176" mass="126308">MRQGSLPPQSTPNQRQGSLPPSGRAPNMNMMNMNMNLGNTPSSPAMPMAPSLSSTSSMGPSCRPRSELRQGACPPPDPVGWVPTPSPHSHPPGAPAHPLPTPTQLYPQHHHHRRCQRHRQHSPPLPPSLNLNPSTTAITLVPLLTSTQSIPPLSIDEIAQVKSWMDTDAAYAELLRGQQTRMVGEVKEAISVGGTAGPAWWDRGGNGVHGMNLNRWRRGRESFDVRYPRVKKEGERYGMHGGRSGRKGGRREGLKLPRKIDPEDANRPEQLVPIRIEFDVEHHKMRDTFVWNLNDPVVTPEAFAQSLMEDYALAPSYHSVIVKSIQDQLSDFRTHSLSTAEGEGAANGLLPSSSHDGDQSESAGLIKGTLDDESARWWELWRKRVRAEGGVVQALSVDEFKLDEKAMHEDMRILIRLDIIVGSVKLDDQFEWDLDNPTASPEDFAEVYTQELGLGGEFKTAIAHSIREQVQTYQKSLFLVGHPSDGTALQDDDLKQSFLPSLTSGARPVNDVQQFTPLLNYLSDGELERTEKERDKDLVKRRKRNTRGRRGVALPDREPIRTYRTPAIGFPELDAATLALAAAANAPMSRRAAAAAASLTIANMVASENGTTFMPQPIQVQPVVAQQLGGAGAGGGGGGGGGPGGEKGKEKKPKGLFKAPGYPSSVLRPRAGVLAPTPSTAADTSAMSIVQPDNEAPPSVSSPTIPSGTTSALGSLGGGGGGGAGAGGSGQDGKGRVITAKRAKELEREAKEREFVDGQHPNYIDGVWHCSNCGCPESIAVGRRKGPLGDKSQCGTCGKFWHRHRRPRPVEYNADPGFHTGIRQKEMEASKTPAKKKGTAAALRAQSTAAPSEPQTPARSYGDGGDGDRERERDSARKGGRDRDRDRDRSLSPPPPLEKEFSSSSARERERENRGKKEKQDEDDRALSPVSTASSASEPPLAQRVKMNGTAASSSASAGGGGGGFGSSANANANHTKPSASAAASATSIKAEPPTSNGGAGPSTSAAAPPSSSTATVGPTSGGAPSSPHKTWPPAWLSSALAAMQARYPNDKFEVILRKVNASSTPEWRIKCLDCPGKLYTPGPGETLSNYDVHLKNRQHRQRVNERLAAVAAAAASAEVVMVPPSHSRRCNVVSARCVFFFFLSWLFFFLTLILFFFFPFIVTRVVTSSHLHTFI</sequence>
<dbReference type="GO" id="GO:0006355">
    <property type="term" value="P:regulation of DNA-templated transcription"/>
    <property type="evidence" value="ECO:0007669"/>
    <property type="project" value="InterPro"/>
</dbReference>
<feature type="compositionally biased region" description="Low complexity" evidence="6">
    <location>
        <begin position="967"/>
        <end position="986"/>
    </location>
</feature>
<dbReference type="OrthoDB" id="515064at2759"/>
<evidence type="ECO:0000256" key="2">
    <source>
        <dbReference type="ARBA" id="ARBA00010239"/>
    </source>
</evidence>
<feature type="region of interest" description="Disordered" evidence="6">
    <location>
        <begin position="1"/>
        <end position="130"/>
    </location>
</feature>
<keyword evidence="5" id="KW-0539">Nucleus</keyword>
<evidence type="ECO:0000256" key="7">
    <source>
        <dbReference type="SAM" id="Phobius"/>
    </source>
</evidence>
<feature type="region of interest" description="Disordered" evidence="6">
    <location>
        <begin position="629"/>
        <end position="736"/>
    </location>
</feature>
<feature type="compositionally biased region" description="Basic and acidic residues" evidence="6">
    <location>
        <begin position="897"/>
        <end position="926"/>
    </location>
</feature>
<dbReference type="Proteomes" id="UP000724874">
    <property type="component" value="Unassembled WGS sequence"/>
</dbReference>
<evidence type="ECO:0008006" key="10">
    <source>
        <dbReference type="Google" id="ProtNLM"/>
    </source>
</evidence>
<feature type="compositionally biased region" description="Low complexity" evidence="6">
    <location>
        <begin position="27"/>
        <end position="61"/>
    </location>
</feature>
<dbReference type="InterPro" id="IPR006939">
    <property type="entry name" value="SNF5"/>
</dbReference>
<evidence type="ECO:0000313" key="8">
    <source>
        <dbReference type="EMBL" id="KAF8903075.1"/>
    </source>
</evidence>
<evidence type="ECO:0000313" key="9">
    <source>
        <dbReference type="Proteomes" id="UP000724874"/>
    </source>
</evidence>
<evidence type="ECO:0000256" key="1">
    <source>
        <dbReference type="ARBA" id="ARBA00004123"/>
    </source>
</evidence>